<reference evidence="3" key="1">
    <citation type="submission" date="2023-11" db="UniProtKB">
        <authorList>
            <consortium name="WormBaseParasite"/>
        </authorList>
    </citation>
    <scope>IDENTIFICATION</scope>
</reference>
<organism evidence="2 3">
    <name type="scientific">Schistosoma margrebowiei</name>
    <dbReference type="NCBI Taxonomy" id="48269"/>
    <lineage>
        <taxon>Eukaryota</taxon>
        <taxon>Metazoa</taxon>
        <taxon>Spiralia</taxon>
        <taxon>Lophotrochozoa</taxon>
        <taxon>Platyhelminthes</taxon>
        <taxon>Trematoda</taxon>
        <taxon>Digenea</taxon>
        <taxon>Strigeidida</taxon>
        <taxon>Schistosomatoidea</taxon>
        <taxon>Schistosomatidae</taxon>
        <taxon>Schistosoma</taxon>
    </lineage>
</organism>
<sequence>MNFFTFYVTLVYTILSVHSNSEPLIEKVNYHNLGKHNSQVTHKNSDEMPEYDDQLPDFPLKQIEEEESSFHKLSKLLNSGSVLPLWLVNPMYYVFEVFARTVSYYVN</sequence>
<dbReference type="AlphaFoldDB" id="A0AA84ZDX1"/>
<dbReference type="WBParaSite" id="SMRG1_26660.1">
    <property type="protein sequence ID" value="SMRG1_26660.1"/>
    <property type="gene ID" value="SMRG1_26660"/>
</dbReference>
<evidence type="ECO:0000313" key="2">
    <source>
        <dbReference type="Proteomes" id="UP000050790"/>
    </source>
</evidence>
<feature type="chain" id="PRO_5041655584" evidence="1">
    <location>
        <begin position="20"/>
        <end position="107"/>
    </location>
</feature>
<feature type="signal peptide" evidence="1">
    <location>
        <begin position="1"/>
        <end position="19"/>
    </location>
</feature>
<keyword evidence="1" id="KW-0732">Signal</keyword>
<name>A0AA84ZDX1_9TREM</name>
<proteinExistence type="predicted"/>
<evidence type="ECO:0000256" key="1">
    <source>
        <dbReference type="SAM" id="SignalP"/>
    </source>
</evidence>
<protein>
    <submittedName>
        <fullName evidence="3">Uncharacterized protein</fullName>
    </submittedName>
</protein>
<evidence type="ECO:0000313" key="3">
    <source>
        <dbReference type="WBParaSite" id="SMRG1_26660.1"/>
    </source>
</evidence>
<dbReference type="Proteomes" id="UP000050790">
    <property type="component" value="Unassembled WGS sequence"/>
</dbReference>
<accession>A0AA84ZDX1</accession>